<comment type="similarity">
    <text evidence="1">Belongs to the mTERF family.</text>
</comment>
<evidence type="ECO:0000313" key="4">
    <source>
        <dbReference type="EMBL" id="KAJ4962303.1"/>
    </source>
</evidence>
<name>A0A9Q0HCQ1_9MAGN</name>
<keyword evidence="2" id="KW-0804">Transcription</keyword>
<dbReference type="GO" id="GO:0003676">
    <property type="term" value="F:nucleic acid binding"/>
    <property type="evidence" value="ECO:0007669"/>
    <property type="project" value="InterPro"/>
</dbReference>
<dbReference type="GO" id="GO:0006353">
    <property type="term" value="P:DNA-templated transcription termination"/>
    <property type="evidence" value="ECO:0007669"/>
    <property type="project" value="UniProtKB-KW"/>
</dbReference>
<dbReference type="Pfam" id="PF02536">
    <property type="entry name" value="mTERF"/>
    <property type="match status" value="1"/>
</dbReference>
<gene>
    <name evidence="4" type="ORF">NE237_022242</name>
</gene>
<proteinExistence type="inferred from homology"/>
<keyword evidence="2" id="KW-0805">Transcription regulation</keyword>
<dbReference type="EMBL" id="JAMYWD010000008">
    <property type="protein sequence ID" value="KAJ4962303.1"/>
    <property type="molecule type" value="Genomic_DNA"/>
</dbReference>
<dbReference type="InterPro" id="IPR003690">
    <property type="entry name" value="MTERF"/>
</dbReference>
<sequence>MIGKVLTKNPFIMGYSVEKRLRPTSLFLKSIGLTEFNLQSVAMSFPEVLCRDVEKILKPNLTFLKRCGFGDGQVAVLVTGYPPILIKSIRNSLEPRIKFLVEVMGRRIDEVVDYPDFFRHGLKKRLELRQRLLVRRNIACSLSEMLECNQKKFALKFGLIEGLT</sequence>
<dbReference type="InterPro" id="IPR038538">
    <property type="entry name" value="MTERF_sf"/>
</dbReference>
<keyword evidence="3" id="KW-0809">Transit peptide</keyword>
<dbReference type="Gene3D" id="1.25.70.10">
    <property type="entry name" value="Transcription termination factor 3, mitochondrial"/>
    <property type="match status" value="1"/>
</dbReference>
<keyword evidence="2" id="KW-0806">Transcription termination</keyword>
<evidence type="ECO:0000313" key="5">
    <source>
        <dbReference type="Proteomes" id="UP001141806"/>
    </source>
</evidence>
<dbReference type="OrthoDB" id="637682at2759"/>
<comment type="caution">
    <text evidence="4">The sequence shown here is derived from an EMBL/GenBank/DDBJ whole genome shotgun (WGS) entry which is preliminary data.</text>
</comment>
<protein>
    <submittedName>
        <fullName evidence="4">Uncharacterized protein</fullName>
    </submittedName>
</protein>
<evidence type="ECO:0000256" key="1">
    <source>
        <dbReference type="ARBA" id="ARBA00007692"/>
    </source>
</evidence>
<dbReference type="Proteomes" id="UP001141806">
    <property type="component" value="Unassembled WGS sequence"/>
</dbReference>
<accession>A0A9Q0HCQ1</accession>
<keyword evidence="5" id="KW-1185">Reference proteome</keyword>
<dbReference type="SMART" id="SM00733">
    <property type="entry name" value="Mterf"/>
    <property type="match status" value="4"/>
</dbReference>
<evidence type="ECO:0000256" key="2">
    <source>
        <dbReference type="ARBA" id="ARBA00022472"/>
    </source>
</evidence>
<evidence type="ECO:0000256" key="3">
    <source>
        <dbReference type="ARBA" id="ARBA00022946"/>
    </source>
</evidence>
<dbReference type="PANTHER" id="PTHR13068:SF151">
    <property type="entry name" value="TRANSCRIPTION TERMINATION FACTOR MTERF9, CHLOROPLASTIC"/>
    <property type="match status" value="1"/>
</dbReference>
<dbReference type="AlphaFoldDB" id="A0A9Q0HCQ1"/>
<dbReference type="PANTHER" id="PTHR13068">
    <property type="entry name" value="CGI-12 PROTEIN-RELATED"/>
    <property type="match status" value="1"/>
</dbReference>
<organism evidence="4 5">
    <name type="scientific">Protea cynaroides</name>
    <dbReference type="NCBI Taxonomy" id="273540"/>
    <lineage>
        <taxon>Eukaryota</taxon>
        <taxon>Viridiplantae</taxon>
        <taxon>Streptophyta</taxon>
        <taxon>Embryophyta</taxon>
        <taxon>Tracheophyta</taxon>
        <taxon>Spermatophyta</taxon>
        <taxon>Magnoliopsida</taxon>
        <taxon>Proteales</taxon>
        <taxon>Proteaceae</taxon>
        <taxon>Protea</taxon>
    </lineage>
</organism>
<reference evidence="4" key="1">
    <citation type="journal article" date="2023" name="Plant J.">
        <title>The genome of the king protea, Protea cynaroides.</title>
        <authorList>
            <person name="Chang J."/>
            <person name="Duong T.A."/>
            <person name="Schoeman C."/>
            <person name="Ma X."/>
            <person name="Roodt D."/>
            <person name="Barker N."/>
            <person name="Li Z."/>
            <person name="Van de Peer Y."/>
            <person name="Mizrachi E."/>
        </authorList>
    </citation>
    <scope>NUCLEOTIDE SEQUENCE</scope>
    <source>
        <tissue evidence="4">Young leaves</tissue>
    </source>
</reference>